<keyword evidence="1" id="KW-0560">Oxidoreductase</keyword>
<dbReference type="GO" id="GO:0004497">
    <property type="term" value="F:monooxygenase activity"/>
    <property type="evidence" value="ECO:0007669"/>
    <property type="project" value="UniProtKB-KW"/>
</dbReference>
<evidence type="ECO:0000256" key="2">
    <source>
        <dbReference type="ARBA" id="ARBA00023033"/>
    </source>
</evidence>
<evidence type="ECO:0000259" key="3">
    <source>
        <dbReference type="Pfam" id="PF00296"/>
    </source>
</evidence>
<reference evidence="4" key="1">
    <citation type="journal article" date="2014" name="Int. J. Syst. Evol. Microbiol.">
        <title>Complete genome sequence of Corynebacterium casei LMG S-19264T (=DSM 44701T), isolated from a smear-ripened cheese.</title>
        <authorList>
            <consortium name="US DOE Joint Genome Institute (JGI-PGF)"/>
            <person name="Walter F."/>
            <person name="Albersmeier A."/>
            <person name="Kalinowski J."/>
            <person name="Ruckert C."/>
        </authorList>
    </citation>
    <scope>NUCLEOTIDE SEQUENCE</scope>
    <source>
        <strain evidence="4">CGMCC 1.12408</strain>
    </source>
</reference>
<name>A0A916S083_9BACI</name>
<dbReference type="InterPro" id="IPR050766">
    <property type="entry name" value="Bact_Lucif_Oxidored"/>
</dbReference>
<keyword evidence="5" id="KW-1185">Reference proteome</keyword>
<dbReference type="RefSeq" id="WP_373284738.1">
    <property type="nucleotide sequence ID" value="NZ_BMEY01000010.1"/>
</dbReference>
<evidence type="ECO:0000256" key="1">
    <source>
        <dbReference type="ARBA" id="ARBA00023002"/>
    </source>
</evidence>
<feature type="domain" description="Luciferase-like" evidence="3">
    <location>
        <begin position="11"/>
        <end position="316"/>
    </location>
</feature>
<dbReference type="EMBL" id="BMEY01000010">
    <property type="protein sequence ID" value="GGA78159.1"/>
    <property type="molecule type" value="Genomic_DNA"/>
</dbReference>
<comment type="caution">
    <text evidence="4">The sequence shown here is derived from an EMBL/GenBank/DDBJ whole genome shotgun (WGS) entry which is preliminary data.</text>
</comment>
<dbReference type="PANTHER" id="PTHR30137:SF8">
    <property type="entry name" value="BLR5498 PROTEIN"/>
    <property type="match status" value="1"/>
</dbReference>
<proteinExistence type="predicted"/>
<dbReference type="GO" id="GO:0016705">
    <property type="term" value="F:oxidoreductase activity, acting on paired donors, with incorporation or reduction of molecular oxygen"/>
    <property type="evidence" value="ECO:0007669"/>
    <property type="project" value="InterPro"/>
</dbReference>
<evidence type="ECO:0000313" key="4">
    <source>
        <dbReference type="EMBL" id="GGA78159.1"/>
    </source>
</evidence>
<dbReference type="Pfam" id="PF00296">
    <property type="entry name" value="Bac_luciferase"/>
    <property type="match status" value="1"/>
</dbReference>
<dbReference type="Proteomes" id="UP000613512">
    <property type="component" value="Unassembled WGS sequence"/>
</dbReference>
<gene>
    <name evidence="4" type="ORF">GCM10008025_22040</name>
</gene>
<keyword evidence="2" id="KW-0503">Monooxygenase</keyword>
<dbReference type="SUPFAM" id="SSF51679">
    <property type="entry name" value="Bacterial luciferase-like"/>
    <property type="match status" value="1"/>
</dbReference>
<dbReference type="InterPro" id="IPR036661">
    <property type="entry name" value="Luciferase-like_sf"/>
</dbReference>
<accession>A0A916S083</accession>
<dbReference type="Gene3D" id="3.20.20.30">
    <property type="entry name" value="Luciferase-like domain"/>
    <property type="match status" value="1"/>
</dbReference>
<dbReference type="PANTHER" id="PTHR30137">
    <property type="entry name" value="LUCIFERASE-LIKE MONOOXYGENASE"/>
    <property type="match status" value="1"/>
</dbReference>
<evidence type="ECO:0000313" key="5">
    <source>
        <dbReference type="Proteomes" id="UP000613512"/>
    </source>
</evidence>
<sequence length="355" mass="39708">MDMEKVDRPFEVGIFTLADIMNNPVTGETVNAKQRIHEIIEAAKLADEAGLDVFGVGEHHRLDYAVSSPQMVLSAIAQATKNIKLTSTTTVLNTVDPVRLFEDFATLDLISNGRAEITAGRGAFVESFPLFGYDFHDYDALFEEHLHLLMEINKRERITWNGKFRPALRDAEIAPRPYQEQLPIWIGVGGTLASATRAGRLGTGLTIAMIGGTHERFLPLINAYRDAGISEGFTNRDLKISVSGHGYIANTMDQAKNEFYPHYSHYLKAINEQRGMRSGLLPRNVFEQMTGLESVMFIGSPQEIIEKVLYQHELYGHSRFMLQTDIGGVPFKKIAKTIELLATEVAPVLRREISK</sequence>
<reference evidence="4" key="2">
    <citation type="submission" date="2020-09" db="EMBL/GenBank/DDBJ databases">
        <authorList>
            <person name="Sun Q."/>
            <person name="Zhou Y."/>
        </authorList>
    </citation>
    <scope>NUCLEOTIDE SEQUENCE</scope>
    <source>
        <strain evidence="4">CGMCC 1.12408</strain>
    </source>
</reference>
<dbReference type="AlphaFoldDB" id="A0A916S083"/>
<dbReference type="GO" id="GO:0005829">
    <property type="term" value="C:cytosol"/>
    <property type="evidence" value="ECO:0007669"/>
    <property type="project" value="TreeGrafter"/>
</dbReference>
<organism evidence="4 5">
    <name type="scientific">Ornithinibacillus halotolerans</name>
    <dbReference type="NCBI Taxonomy" id="1274357"/>
    <lineage>
        <taxon>Bacteria</taxon>
        <taxon>Bacillati</taxon>
        <taxon>Bacillota</taxon>
        <taxon>Bacilli</taxon>
        <taxon>Bacillales</taxon>
        <taxon>Bacillaceae</taxon>
        <taxon>Ornithinibacillus</taxon>
    </lineage>
</organism>
<dbReference type="InterPro" id="IPR011251">
    <property type="entry name" value="Luciferase-like_dom"/>
</dbReference>
<protein>
    <submittedName>
        <fullName evidence="4">Luciferase</fullName>
    </submittedName>
</protein>